<dbReference type="InterPro" id="IPR032869">
    <property type="entry name" value="WHH_dom_containing"/>
</dbReference>
<evidence type="ECO:0000259" key="2">
    <source>
        <dbReference type="Pfam" id="PF09346"/>
    </source>
</evidence>
<evidence type="ECO:0000313" key="3">
    <source>
        <dbReference type="EMBL" id="SEK24592.1"/>
    </source>
</evidence>
<dbReference type="Proteomes" id="UP000183015">
    <property type="component" value="Unassembled WGS sequence"/>
</dbReference>
<reference evidence="4" key="1">
    <citation type="submission" date="2016-10" db="EMBL/GenBank/DDBJ databases">
        <authorList>
            <person name="Varghese N."/>
        </authorList>
    </citation>
    <scope>NUCLEOTIDE SEQUENCE [LARGE SCALE GENOMIC DNA]</scope>
    <source>
        <strain evidence="4">DSM 45096 / BCRC 16803 / CGMCC 4.1857 / CIP 109030 / JCM 12277 / KCTC 19219 / NBRC 100920 / 33214</strain>
    </source>
</reference>
<dbReference type="Gene3D" id="3.40.1580.10">
    <property type="entry name" value="SMI1/KNR4-like"/>
    <property type="match status" value="1"/>
</dbReference>
<evidence type="ECO:0000313" key="4">
    <source>
        <dbReference type="Proteomes" id="UP000183015"/>
    </source>
</evidence>
<dbReference type="Pfam" id="PF09346">
    <property type="entry name" value="SMI1_KNR4"/>
    <property type="match status" value="1"/>
</dbReference>
<dbReference type="SUPFAM" id="SSF160631">
    <property type="entry name" value="SMI1/KNR4-like"/>
    <property type="match status" value="1"/>
</dbReference>
<sequence length="349" mass="37371">MTTGRPNGAYAGQVVQFPDPLRAQQYPSGVRIDAEGRPDFSPYARAAAEIADPPEGFGVDELRLTDYVSANAALRAEGHELWADVESPVGTPAGWTWHHSVTPATPGSRRLELIPVEVKALLRHHAGLAGSRADHAKRGTRPLQERRPVHFALPGAGDGAADASQAGEGATSGEAAEHPSPLEIEQRLQTVEEALGYTLPGPYRIFLKAAGGRAPKGLGLDTELGILVDQPFFGLPAQRSLGDLAYINKCLRDHVTKDYLGIGFAQGGLLVIKVRGERIGTVWFLPYDDARDDADPSLTPQQRCERLLLPCGDDFDAFLLRLAGSPPELQTVAELMVDGGFARAVPVKG</sequence>
<dbReference type="RefSeq" id="WP_042442117.1">
    <property type="nucleotide sequence ID" value="NZ_BBPN01000002.1"/>
</dbReference>
<protein>
    <submittedName>
        <fullName evidence="3">A nuclease of the HNH/ENDO VII superfamily with conserved WHH</fullName>
    </submittedName>
</protein>
<feature type="compositionally biased region" description="Low complexity" evidence="1">
    <location>
        <begin position="152"/>
        <end position="174"/>
    </location>
</feature>
<dbReference type="InterPro" id="IPR018958">
    <property type="entry name" value="Knr4/Smi1-like_dom"/>
</dbReference>
<accession>A0A1H7FJI2</accession>
<dbReference type="STRING" id="235985.SAMN05414137_101227"/>
<feature type="compositionally biased region" description="Basic and acidic residues" evidence="1">
    <location>
        <begin position="132"/>
        <end position="148"/>
    </location>
</feature>
<feature type="region of interest" description="Disordered" evidence="1">
    <location>
        <begin position="129"/>
        <end position="180"/>
    </location>
</feature>
<organism evidence="3 4">
    <name type="scientific">Streptacidiphilus jiangxiensis</name>
    <dbReference type="NCBI Taxonomy" id="235985"/>
    <lineage>
        <taxon>Bacteria</taxon>
        <taxon>Bacillati</taxon>
        <taxon>Actinomycetota</taxon>
        <taxon>Actinomycetes</taxon>
        <taxon>Kitasatosporales</taxon>
        <taxon>Streptomycetaceae</taxon>
        <taxon>Streptacidiphilus</taxon>
    </lineage>
</organism>
<proteinExistence type="predicted"/>
<dbReference type="Pfam" id="PF14414">
    <property type="entry name" value="WHH"/>
    <property type="match status" value="1"/>
</dbReference>
<dbReference type="eggNOG" id="COG1372">
    <property type="taxonomic scope" value="Bacteria"/>
</dbReference>
<dbReference type="EMBL" id="FOAZ01000001">
    <property type="protein sequence ID" value="SEK24592.1"/>
    <property type="molecule type" value="Genomic_DNA"/>
</dbReference>
<dbReference type="OrthoDB" id="4350352at2"/>
<dbReference type="InterPro" id="IPR037883">
    <property type="entry name" value="Knr4/Smi1-like_sf"/>
</dbReference>
<name>A0A1H7FJI2_STRJI</name>
<evidence type="ECO:0000256" key="1">
    <source>
        <dbReference type="SAM" id="MobiDB-lite"/>
    </source>
</evidence>
<feature type="domain" description="Knr4/Smi1-like" evidence="2">
    <location>
        <begin position="186"/>
        <end position="319"/>
    </location>
</feature>
<keyword evidence="4" id="KW-1185">Reference proteome</keyword>
<gene>
    <name evidence="3" type="ORF">SAMN05414137_101227</name>
</gene>
<dbReference type="AlphaFoldDB" id="A0A1H7FJI2"/>